<evidence type="ECO:0000256" key="1">
    <source>
        <dbReference type="SAM" id="MobiDB-lite"/>
    </source>
</evidence>
<gene>
    <name evidence="4" type="ORF">AYO20_11352</name>
</gene>
<reference evidence="4 5" key="1">
    <citation type="submission" date="2016-03" db="EMBL/GenBank/DDBJ databases">
        <title>The draft genome sequence of Fonsecaea nubica causative agent of cutaneous subcutaneous infection in human host.</title>
        <authorList>
            <person name="Costa F."/>
            <person name="Sybren D.H."/>
            <person name="Raittz R.T."/>
            <person name="Weiss V.A."/>
            <person name="Leao A.C."/>
            <person name="Gomes R."/>
            <person name="De Souza E.M."/>
            <person name="Pedrosa F.O."/>
            <person name="Steffens M.B."/>
            <person name="Bombassaro A."/>
            <person name="Tadra-Sfeir M.Z."/>
            <person name="Moreno L.F."/>
            <person name="Najafzadeh M.J."/>
            <person name="Felipe M.S."/>
            <person name="Teixeira M."/>
            <person name="Sun J."/>
            <person name="Xi L."/>
            <person name="Castro M.A."/>
            <person name="Vicente V.A."/>
        </authorList>
    </citation>
    <scope>NUCLEOTIDE SEQUENCE [LARGE SCALE GENOMIC DNA]</scope>
    <source>
        <strain evidence="4 5">CBS 269.64</strain>
    </source>
</reference>
<comment type="caution">
    <text evidence="4">The sequence shown here is derived from an EMBL/GenBank/DDBJ whole genome shotgun (WGS) entry which is preliminary data.</text>
</comment>
<dbReference type="PANTHER" id="PTHR46689">
    <property type="entry name" value="MEMBRANE PROTEIN, PUTATIVE-RELATED"/>
    <property type="match status" value="1"/>
</dbReference>
<evidence type="ECO:0000313" key="4">
    <source>
        <dbReference type="EMBL" id="OAL21634.1"/>
    </source>
</evidence>
<feature type="region of interest" description="Disordered" evidence="1">
    <location>
        <begin position="2131"/>
        <end position="2151"/>
    </location>
</feature>
<dbReference type="GeneID" id="34594736"/>
<feature type="compositionally biased region" description="Basic and acidic residues" evidence="1">
    <location>
        <begin position="370"/>
        <end position="388"/>
    </location>
</feature>
<dbReference type="InterPro" id="IPR038607">
    <property type="entry name" value="PhoD-like_sf"/>
</dbReference>
<feature type="domain" description="PhoD-like phosphatase" evidence="3">
    <location>
        <begin position="1092"/>
        <end position="1254"/>
    </location>
</feature>
<protein>
    <recommendedName>
        <fullName evidence="6">DUF2235 domain-containing protein</fullName>
    </recommendedName>
</protein>
<feature type="region of interest" description="Disordered" evidence="1">
    <location>
        <begin position="738"/>
        <end position="766"/>
    </location>
</feature>
<feature type="region of interest" description="Disordered" evidence="1">
    <location>
        <begin position="1251"/>
        <end position="1390"/>
    </location>
</feature>
<feature type="compositionally biased region" description="Polar residues" evidence="1">
    <location>
        <begin position="1536"/>
        <end position="1551"/>
    </location>
</feature>
<feature type="compositionally biased region" description="Basic and acidic residues" evidence="1">
    <location>
        <begin position="226"/>
        <end position="249"/>
    </location>
</feature>
<feature type="region of interest" description="Disordered" evidence="1">
    <location>
        <begin position="21"/>
        <end position="560"/>
    </location>
</feature>
<feature type="domain" description="PhoD-like phosphatase" evidence="3">
    <location>
        <begin position="824"/>
        <end position="1086"/>
    </location>
</feature>
<dbReference type="InterPro" id="IPR018712">
    <property type="entry name" value="Tle1-like_cat"/>
</dbReference>
<dbReference type="Pfam" id="PF19050">
    <property type="entry name" value="PhoD_2"/>
    <property type="match status" value="2"/>
</dbReference>
<feature type="compositionally biased region" description="Acidic residues" evidence="1">
    <location>
        <begin position="1482"/>
        <end position="1497"/>
    </location>
</feature>
<feature type="compositionally biased region" description="Acidic residues" evidence="1">
    <location>
        <begin position="1526"/>
        <end position="1535"/>
    </location>
</feature>
<feature type="compositionally biased region" description="Gly residues" evidence="1">
    <location>
        <begin position="1619"/>
        <end position="1633"/>
    </location>
</feature>
<feature type="domain" description="T6SS Phospholipase effector Tle1-like catalytic" evidence="2">
    <location>
        <begin position="1726"/>
        <end position="1997"/>
    </location>
</feature>
<dbReference type="InterPro" id="IPR043904">
    <property type="entry name" value="PhoD_2-like"/>
</dbReference>
<sequence>MATSMNPVDLYHDPALDFLVAQNTARNRQSGSGRRNSGGQGRRPLSQNLENTLQPLPAAPEVPRGPPISYRGLGQGGDPGLQRSFSQRAKGRPFHREAFEDLEDEYPEETAKPKQRIVSEPVRREPIPSVSRKPAPPDGLRLNTADLNGSSAADPPGRNTESTREPSYNEPKSDQKARRTSETSRRVDEPVSSVSRSSALRDETHRRDWAPDRSPLQKLEVTLNDISKEEKRARVQEAEMLLREREPKPARKAVGAPRGTGLVSIPAASTTRSAPKRERATDQEVPTLEDAVLVRNLSTTQRQRLQHSTTVDSHRPDVRSLSGEGHPAFEYTISSPLQPANTSQRRQSGSKNRRVSEPAQDGPLDSPRVASEEVPVKSERVRSGKQRETQQVGAEVEPLGGQAGARTIDTQTAPLPGRDEFSERQRNASHKAALEKLTGVSDPVRLGRGGSQRLQKAPPKDVDERISSAGRTPSRIPVPTTTTAMPARRQEQHNQGAADLRNDISQIQQQPQTPPIIGLGHQSSPHPSSPQSPPAKPVDVIRQRQRKSSVSFKEPLNNRPVDEWKEAGTARLTTIDFSTEPLNPADRGKAWWEQTAASSSRRRSRSAKVADQPAGDHIDDKTAEFKPNLYLRCGPLLRYKGMRRQKNESGEEREFWRGSVLIVTQNSHSSYDPAPILRLFCKPQKLLPPPPHHVTTDELQPEYVDPIAGLTKLSRTGRALYVRPVDHLEEGKDLSQVENDDGLFESSPSPLEHNGPQGLVPFSNNRNLDTDGEKIGRYQEVAGARLYADPDRDVTFWRFNLEIELANEQQHIAYRINRGPSVGFWVPGRGQTMHIMFHSCNGFSLSVNPDSFSGPDPMWRDVLNTHQSHPFHVMIGGGDQIYNDRVMLETEHFGEWTRMRNPAHKHHAPFTHEMKEELESFYLNRYALWFSQGLFGMAAGQIPMVNIWDDHDIIDGFGSYPNHFMETPVFSGLGNVAFKYYMLFQHQSVPEETTAHEPSWVLGRQPGPYIKQLSRSVFMHMGKHVAFLGLDCRTERKRSEVLSFDTLDFVLDRCRKELIEGETKHLIILMGVPLAYPRLVWLENVLTSRLMDPVKALGRAGILKGSFLNKFDGGVEILDDLDDHWTATNHKHERNDLVRDLQDLAAEKSCRITVLSGDVHLAAIGQFHSNPKLKIPKDKDHRYMPNVVSSAIVNTPPSDMLADILNKRNKVHHLDHYTDEDMIPMFTHDVNDKKRNNKRLLPRRNWCSIQEYIPGSTPPPSPSESSAVFEDEDFEQSPEARPRRFSFTKTDVNPRALIRRLSSRKAPPTSYRDAIYDQGRSASHDGTTRSEGPTLAQDRNASGSRQASSEFQALPSRRASSFDHTSGGVPVRPGTFKRRPTNFSEKAARKGNVPAIDAEGNEIDVNDHVNLEDGLDVVLNVEVNQKDPSGITVPYRLLVPALWYDGSSDREKLDEASGMQRKPTLLNRFGIGKRMPKAPGNQEEDWGQEESDEDYAEDSYAPRAGAAPRRRFSLFGSRRQRREDYPSDDEDDTEDQPQVQANGTGQSQQYRPENGTLGHHPVSQPPNAEYQMVHNMTSPPNHDMLYDTDNRPPASHSLEPGVHSSVRRSLTISGRGIQTRGGGMPVGNTGGNHSGQQLSSVQAMERGQPPVAPSSAAFVTNPRGAPDRPQRRLSKQERVLGISPSEPQPYGIPQKLRGNGIIGRDFRQTYDQGDEFEAPPRKGYSGTWQSILNTSDPGHPTNIARFARAISPVALVKGQDGVEREVEQIIYYQPGVGTGIGDKIRGGVYGAGLSANIRAAYAFLAHNYDPNPGDEIFFFGFSRGAYTARSIAGLVTKLGLLTKRGMDWFPQVYEEYYKDASSKPDFDFSPTLKKLIGNDVNENAKEAIKIVGVWDTVAFHGQGFGGEKIEFHNAELSTKVQFAYHALALDERRIPFIPTLWQWPKDPSNGSQLYQPKKGPGLQVMKQVWFSGVHSDIGGGMDDPRGADITLAWMLAQCSKDKKLAFIDEDPEHPDDPNEYYLLADRLKPNPNKTWSQLDGELAPKPGTGIIGAIKDTFGEIIMDDREAWPMENTFERIHRSIHDRNFGKWPCGMLKGTDHGGLWALASPSKYGKALPELERDEEADAIEDKYRGRVRAAPGLKGGPAIPKL</sequence>
<dbReference type="Pfam" id="PF09994">
    <property type="entry name" value="T6SS_Tle1-like_cat"/>
    <property type="match status" value="1"/>
</dbReference>
<accession>A0A178BWU2</accession>
<feature type="compositionally biased region" description="Pro residues" evidence="1">
    <location>
        <begin position="57"/>
        <end position="66"/>
    </location>
</feature>
<evidence type="ECO:0000259" key="2">
    <source>
        <dbReference type="Pfam" id="PF09994"/>
    </source>
</evidence>
<feature type="compositionally biased region" description="Polar residues" evidence="1">
    <location>
        <begin position="296"/>
        <end position="311"/>
    </location>
</feature>
<keyword evidence="5" id="KW-1185">Reference proteome</keyword>
<feature type="compositionally biased region" description="Low complexity" evidence="1">
    <location>
        <begin position="506"/>
        <end position="526"/>
    </location>
</feature>
<feature type="region of interest" description="Disordered" evidence="1">
    <location>
        <begin position="1615"/>
        <end position="1673"/>
    </location>
</feature>
<evidence type="ECO:0000313" key="5">
    <source>
        <dbReference type="Proteomes" id="UP000185904"/>
    </source>
</evidence>
<dbReference type="Gene3D" id="3.60.21.70">
    <property type="entry name" value="PhoD-like phosphatase"/>
    <property type="match status" value="1"/>
</dbReference>
<dbReference type="PANTHER" id="PTHR46689:SF1">
    <property type="entry name" value="PHOD-LIKE PHOSPHATASE DOMAIN-CONTAINING PROTEIN"/>
    <property type="match status" value="1"/>
</dbReference>
<dbReference type="InterPro" id="IPR018946">
    <property type="entry name" value="PhoD-like_MPP"/>
</dbReference>
<feature type="compositionally biased region" description="Basic and acidic residues" evidence="1">
    <location>
        <begin position="417"/>
        <end position="426"/>
    </location>
</feature>
<evidence type="ECO:0008006" key="6">
    <source>
        <dbReference type="Google" id="ProtNLM"/>
    </source>
</evidence>
<feature type="compositionally biased region" description="Polar residues" evidence="1">
    <location>
        <begin position="332"/>
        <end position="350"/>
    </location>
</feature>
<feature type="compositionally biased region" description="Polar residues" evidence="1">
    <location>
        <begin position="45"/>
        <end position="54"/>
    </location>
</feature>
<feature type="compositionally biased region" description="Basic and acidic residues" evidence="1">
    <location>
        <begin position="171"/>
        <end position="189"/>
    </location>
</feature>
<feature type="compositionally biased region" description="Low complexity" evidence="1">
    <location>
        <begin position="26"/>
        <end position="35"/>
    </location>
</feature>
<dbReference type="CDD" id="cd07389">
    <property type="entry name" value="MPP_PhoD"/>
    <property type="match status" value="1"/>
</dbReference>
<feature type="region of interest" description="Disordered" evidence="1">
    <location>
        <begin position="593"/>
        <end position="620"/>
    </location>
</feature>
<feature type="compositionally biased region" description="Basic and acidic residues" evidence="1">
    <location>
        <begin position="199"/>
        <end position="211"/>
    </location>
</feature>
<dbReference type="GO" id="GO:0016020">
    <property type="term" value="C:membrane"/>
    <property type="evidence" value="ECO:0007669"/>
    <property type="project" value="TreeGrafter"/>
</dbReference>
<organism evidence="4 5">
    <name type="scientific">Fonsecaea nubica</name>
    <dbReference type="NCBI Taxonomy" id="856822"/>
    <lineage>
        <taxon>Eukaryota</taxon>
        <taxon>Fungi</taxon>
        <taxon>Dikarya</taxon>
        <taxon>Ascomycota</taxon>
        <taxon>Pezizomycotina</taxon>
        <taxon>Eurotiomycetes</taxon>
        <taxon>Chaetothyriomycetidae</taxon>
        <taxon>Chaetothyriales</taxon>
        <taxon>Herpotrichiellaceae</taxon>
        <taxon>Fonsecaea</taxon>
    </lineage>
</organism>
<feature type="compositionally biased region" description="Pro residues" evidence="1">
    <location>
        <begin position="527"/>
        <end position="536"/>
    </location>
</feature>
<feature type="compositionally biased region" description="Polar residues" evidence="1">
    <location>
        <begin position="1329"/>
        <end position="1351"/>
    </location>
</feature>
<name>A0A178BWU2_9EURO</name>
<evidence type="ECO:0000259" key="3">
    <source>
        <dbReference type="Pfam" id="PF19050"/>
    </source>
</evidence>
<dbReference type="Proteomes" id="UP000185904">
    <property type="component" value="Unassembled WGS sequence"/>
</dbReference>
<dbReference type="RefSeq" id="XP_022494428.1">
    <property type="nucleotide sequence ID" value="XM_022649604.1"/>
</dbReference>
<dbReference type="OrthoDB" id="9999821at2759"/>
<dbReference type="EMBL" id="LVCJ01000148">
    <property type="protein sequence ID" value="OAL21634.1"/>
    <property type="molecule type" value="Genomic_DNA"/>
</dbReference>
<proteinExistence type="predicted"/>
<feature type="region of interest" description="Disordered" evidence="1">
    <location>
        <begin position="1451"/>
        <end position="1575"/>
    </location>
</feature>
<feature type="compositionally biased region" description="Low complexity" evidence="1">
    <location>
        <begin position="1498"/>
        <end position="1507"/>
    </location>
</feature>